<dbReference type="PANTHER" id="PTHR30011">
    <property type="entry name" value="ALKANESULFONATE MONOOXYGENASE-RELATED"/>
    <property type="match status" value="1"/>
</dbReference>
<dbReference type="InterPro" id="IPR020020">
    <property type="entry name" value="Luciferase-type_oxidoreductase"/>
</dbReference>
<dbReference type="Pfam" id="PF00296">
    <property type="entry name" value="Bac_luciferase"/>
    <property type="match status" value="1"/>
</dbReference>
<dbReference type="InterPro" id="IPR036661">
    <property type="entry name" value="Luciferase-like_sf"/>
</dbReference>
<proteinExistence type="predicted"/>
<dbReference type="Proteomes" id="UP000588186">
    <property type="component" value="Unassembled WGS sequence"/>
</dbReference>
<evidence type="ECO:0000256" key="3">
    <source>
        <dbReference type="ARBA" id="ARBA00023002"/>
    </source>
</evidence>
<dbReference type="InterPro" id="IPR051260">
    <property type="entry name" value="Diverse_substr_monoxygenases"/>
</dbReference>
<evidence type="ECO:0000313" key="7">
    <source>
        <dbReference type="Proteomes" id="UP000588186"/>
    </source>
</evidence>
<dbReference type="PANTHER" id="PTHR30011:SF16">
    <property type="entry name" value="C2H2 FINGER DOMAIN TRANSCRIPTION FACTOR (EUROFUNG)-RELATED"/>
    <property type="match status" value="1"/>
</dbReference>
<organism evidence="6 7">
    <name type="scientific">Phocicoccus pinnipedialis</name>
    <dbReference type="NCBI Taxonomy" id="110845"/>
    <lineage>
        <taxon>Bacteria</taxon>
        <taxon>Bacillati</taxon>
        <taxon>Bacillota</taxon>
        <taxon>Bacilli</taxon>
        <taxon>Bacillales</taxon>
        <taxon>Salinicoccaceae</taxon>
        <taxon>Phocicoccus</taxon>
    </lineage>
</organism>
<keyword evidence="1" id="KW-0285">Flavoprotein</keyword>
<dbReference type="NCBIfam" id="TIGR03571">
    <property type="entry name" value="lucif_BA3436"/>
    <property type="match status" value="1"/>
</dbReference>
<dbReference type="EC" id="1.14.14.5" evidence="6"/>
<name>A0A6V7RAT9_9BACL</name>
<evidence type="ECO:0000259" key="5">
    <source>
        <dbReference type="Pfam" id="PF00296"/>
    </source>
</evidence>
<dbReference type="Gene3D" id="3.20.20.30">
    <property type="entry name" value="Luciferase-like domain"/>
    <property type="match status" value="1"/>
</dbReference>
<keyword evidence="2" id="KW-0288">FMN</keyword>
<accession>A0A6V7RAT9</accession>
<protein>
    <submittedName>
        <fullName evidence="6">Alkanesulfonate monooxygenase</fullName>
        <ecNumber evidence="6">1.14.14.5</ecNumber>
    </submittedName>
</protein>
<feature type="domain" description="Luciferase-like" evidence="5">
    <location>
        <begin position="37"/>
        <end position="236"/>
    </location>
</feature>
<evidence type="ECO:0000313" key="6">
    <source>
        <dbReference type="EMBL" id="CAD2074084.1"/>
    </source>
</evidence>
<keyword evidence="3 6" id="KW-0560">Oxidoreductase</keyword>
<gene>
    <name evidence="6" type="primary">ssuD</name>
    <name evidence="6" type="ORF">JEOPIN946_00800</name>
</gene>
<keyword evidence="7" id="KW-1185">Reference proteome</keyword>
<comment type="caution">
    <text evidence="6">The sequence shown here is derived from an EMBL/GenBank/DDBJ whole genome shotgun (WGS) entry which is preliminary data.</text>
</comment>
<dbReference type="EMBL" id="CAJEWB010000007">
    <property type="protein sequence ID" value="CAD2074084.1"/>
    <property type="molecule type" value="Genomic_DNA"/>
</dbReference>
<dbReference type="GO" id="GO:0008726">
    <property type="term" value="F:alkanesulfonate monooxygenase activity"/>
    <property type="evidence" value="ECO:0007669"/>
    <property type="project" value="UniProtKB-EC"/>
</dbReference>
<dbReference type="AlphaFoldDB" id="A0A6V7RAT9"/>
<dbReference type="SUPFAM" id="SSF51679">
    <property type="entry name" value="Bacterial luciferase-like"/>
    <property type="match status" value="1"/>
</dbReference>
<reference evidence="6 7" key="1">
    <citation type="submission" date="2020-07" db="EMBL/GenBank/DDBJ databases">
        <authorList>
            <person name="Criscuolo A."/>
        </authorList>
    </citation>
    <scope>NUCLEOTIDE SEQUENCE [LARGE SCALE GENOMIC DNA]</scope>
    <source>
        <strain evidence="6">CIP107946</strain>
    </source>
</reference>
<evidence type="ECO:0000256" key="4">
    <source>
        <dbReference type="ARBA" id="ARBA00023033"/>
    </source>
</evidence>
<dbReference type="RefSeq" id="WP_186077078.1">
    <property type="nucleotide sequence ID" value="NZ_CAJEWB010000007.1"/>
</dbReference>
<evidence type="ECO:0000256" key="1">
    <source>
        <dbReference type="ARBA" id="ARBA00022630"/>
    </source>
</evidence>
<evidence type="ECO:0000256" key="2">
    <source>
        <dbReference type="ARBA" id="ARBA00022643"/>
    </source>
</evidence>
<dbReference type="InterPro" id="IPR011251">
    <property type="entry name" value="Luciferase-like_dom"/>
</dbReference>
<sequence length="316" mass="36133">MNRFKNHAGFTRMFKEDHLTIGLSIPLETYESVVPVMDMEEQIRLAKLADDLNFAALMVRDIPLHDPSFRDVGQMYDPWVYLGFLAAHTKNIALVTASVITSFQHPLNLAKSAASLDKISEGRLVFGLATGDRDVEFEAFQVDENNRSEYYREAFYVMKEIWKKEFPTIKTERVNMTGSTDLLPKPSVNDIPILVTSFSGQTLEWIAEHSDGWFGYSHSPEQQKRFTDEYRKRAGRFKPYAQILNIKLLNDPDAPSEPIMMGIKTGRNALIEQLNILKESGVNHVYLSLKLGDRPIDAMLEEIAEFVLPHFKTIEE</sequence>
<keyword evidence="4 6" id="KW-0503">Monooxygenase</keyword>